<dbReference type="SUPFAM" id="SSF47413">
    <property type="entry name" value="lambda repressor-like DNA-binding domains"/>
    <property type="match status" value="1"/>
</dbReference>
<dbReference type="GO" id="GO:0003677">
    <property type="term" value="F:DNA binding"/>
    <property type="evidence" value="ECO:0007669"/>
    <property type="project" value="InterPro"/>
</dbReference>
<protein>
    <recommendedName>
        <fullName evidence="3">HTH cro/C1-type domain-containing protein</fullName>
    </recommendedName>
</protein>
<name>A0A6H2ELT4_9ACTO</name>
<evidence type="ECO:0000313" key="2">
    <source>
        <dbReference type="Proteomes" id="UP000502298"/>
    </source>
</evidence>
<keyword evidence="2" id="KW-1185">Reference proteome</keyword>
<evidence type="ECO:0000313" key="1">
    <source>
        <dbReference type="EMBL" id="QJC22035.1"/>
    </source>
</evidence>
<dbReference type="RefSeq" id="WP_168917969.1">
    <property type="nucleotide sequence ID" value="NZ_CP050804.1"/>
</dbReference>
<gene>
    <name evidence="1" type="ORF">HC352_05640</name>
</gene>
<accession>A0A6H2ELT4</accession>
<dbReference type="Proteomes" id="UP000502298">
    <property type="component" value="Chromosome"/>
</dbReference>
<dbReference type="EMBL" id="CP050804">
    <property type="protein sequence ID" value="QJC22035.1"/>
    <property type="molecule type" value="Genomic_DNA"/>
</dbReference>
<proteinExistence type="predicted"/>
<dbReference type="Gene3D" id="1.10.260.40">
    <property type="entry name" value="lambda repressor-like DNA-binding domains"/>
    <property type="match status" value="1"/>
</dbReference>
<reference evidence="1 2" key="1">
    <citation type="submission" date="2020-03" db="EMBL/GenBank/DDBJ databases">
        <title>Complete genome of Arcanobacterium buesumensis sp. nov. strain 2701.</title>
        <authorList>
            <person name="Borowiak M."/>
            <person name="Alssahen M."/>
            <person name="Laemmler C."/>
            <person name="Malorny B."/>
            <person name="Hassan A."/>
            <person name="Prenger-Berninghoff E."/>
            <person name="Ploetz M."/>
            <person name="Abdulmawjood A."/>
        </authorList>
    </citation>
    <scope>NUCLEOTIDE SEQUENCE [LARGE SCALE GENOMIC DNA]</scope>
    <source>
        <strain evidence="1 2">2701</strain>
    </source>
</reference>
<sequence length="78" mass="8905">MLSEHVNEEIRAQAARKKIKPSKLATLTKIPRSTLWRKIYKEESQLGVDQLEMVAEALGAKAWMLLKQAEENRKETAA</sequence>
<evidence type="ECO:0008006" key="3">
    <source>
        <dbReference type="Google" id="ProtNLM"/>
    </source>
</evidence>
<dbReference type="AlphaFoldDB" id="A0A6H2ELT4"/>
<organism evidence="1 2">
    <name type="scientific">Arcanobacterium buesumense</name>
    <dbReference type="NCBI Taxonomy" id="2722751"/>
    <lineage>
        <taxon>Bacteria</taxon>
        <taxon>Bacillati</taxon>
        <taxon>Actinomycetota</taxon>
        <taxon>Actinomycetes</taxon>
        <taxon>Actinomycetales</taxon>
        <taxon>Actinomycetaceae</taxon>
        <taxon>Arcanobacterium</taxon>
    </lineage>
</organism>
<dbReference type="InterPro" id="IPR010982">
    <property type="entry name" value="Lambda_DNA-bd_dom_sf"/>
</dbReference>
<dbReference type="KEGG" id="arca:HC352_05640"/>